<proteinExistence type="predicted"/>
<keyword evidence="2" id="KW-1185">Reference proteome</keyword>
<accession>W4M6V9</accession>
<dbReference type="PANTHER" id="PTHR34235">
    <property type="entry name" value="SLR1203 PROTEIN-RELATED"/>
    <property type="match status" value="1"/>
</dbReference>
<comment type="caution">
    <text evidence="1">The sequence shown here is derived from an EMBL/GenBank/DDBJ whole genome shotgun (WGS) entry which is preliminary data.</text>
</comment>
<organism evidence="1 2">
    <name type="scientific">Candidatus Entotheonella gemina</name>
    <dbReference type="NCBI Taxonomy" id="1429439"/>
    <lineage>
        <taxon>Bacteria</taxon>
        <taxon>Pseudomonadati</taxon>
        <taxon>Nitrospinota/Tectimicrobiota group</taxon>
        <taxon>Candidatus Tectimicrobiota</taxon>
        <taxon>Candidatus Entotheonellia</taxon>
        <taxon>Candidatus Entotheonellales</taxon>
        <taxon>Candidatus Entotheonellaceae</taxon>
        <taxon>Candidatus Entotheonella</taxon>
    </lineage>
</organism>
<dbReference type="HOGENOM" id="CLU_116670_0_2_7"/>
<sequence length="169" mass="20098">MLYTRWVMLDKQRDRAVMISSRYDEDFYAWTQHQATILRSAQCPGELDAQNLAEEVEALGKSQRRELRSRLRVLVMHLLKWCYQPEGRIDSHSWEDTIREQRKEIEDVLEDSPSLRQEVEPYILRDYGYAKDRAVRQTGLRPETFPETCPWTAERVLDTDFWPEAGMSN</sequence>
<name>W4M6V9_9BACT</name>
<dbReference type="Gene3D" id="1.20.1220.20">
    <property type="entry name" value="Uncharcterised protein PF01724"/>
    <property type="match status" value="1"/>
</dbReference>
<evidence type="ECO:0000313" key="1">
    <source>
        <dbReference type="EMBL" id="ETX05352.1"/>
    </source>
</evidence>
<dbReference type="Pfam" id="PF01724">
    <property type="entry name" value="DUF29"/>
    <property type="match status" value="1"/>
</dbReference>
<evidence type="ECO:0008006" key="3">
    <source>
        <dbReference type="Google" id="ProtNLM"/>
    </source>
</evidence>
<reference evidence="1 2" key="1">
    <citation type="journal article" date="2014" name="Nature">
        <title>An environmental bacterial taxon with a large and distinct metabolic repertoire.</title>
        <authorList>
            <person name="Wilson M.C."/>
            <person name="Mori T."/>
            <person name="Ruckert C."/>
            <person name="Uria A.R."/>
            <person name="Helf M.J."/>
            <person name="Takada K."/>
            <person name="Gernert C."/>
            <person name="Steffens U.A."/>
            <person name="Heycke N."/>
            <person name="Schmitt S."/>
            <person name="Rinke C."/>
            <person name="Helfrich E.J."/>
            <person name="Brachmann A.O."/>
            <person name="Gurgui C."/>
            <person name="Wakimoto T."/>
            <person name="Kracht M."/>
            <person name="Crusemann M."/>
            <person name="Hentschel U."/>
            <person name="Abe I."/>
            <person name="Matsunaga S."/>
            <person name="Kalinowski J."/>
            <person name="Takeyama H."/>
            <person name="Piel J."/>
        </authorList>
    </citation>
    <scope>NUCLEOTIDE SEQUENCE [LARGE SCALE GENOMIC DNA]</scope>
    <source>
        <strain evidence="2">TSY2</strain>
    </source>
</reference>
<dbReference type="EMBL" id="AZHX01000971">
    <property type="protein sequence ID" value="ETX05352.1"/>
    <property type="molecule type" value="Genomic_DNA"/>
</dbReference>
<gene>
    <name evidence="1" type="ORF">ETSY2_23455</name>
</gene>
<dbReference type="PATRIC" id="fig|1429439.4.peg.3992"/>
<evidence type="ECO:0000313" key="2">
    <source>
        <dbReference type="Proteomes" id="UP000019140"/>
    </source>
</evidence>
<dbReference type="InterPro" id="IPR002636">
    <property type="entry name" value="DUF29"/>
</dbReference>
<dbReference type="Proteomes" id="UP000019140">
    <property type="component" value="Unassembled WGS sequence"/>
</dbReference>
<protein>
    <recommendedName>
        <fullName evidence="3">DUF29 domain-containing protein</fullName>
    </recommendedName>
</protein>
<dbReference type="AlphaFoldDB" id="W4M6V9"/>